<dbReference type="InterPro" id="IPR029039">
    <property type="entry name" value="Flavoprotein-like_sf"/>
</dbReference>
<evidence type="ECO:0000313" key="4">
    <source>
        <dbReference type="EMBL" id="CUQ25357.1"/>
    </source>
</evidence>
<gene>
    <name evidence="4" type="ORF">ERS852520_03533</name>
</gene>
<keyword evidence="1" id="KW-0285">Flavoprotein</keyword>
<accession>A0A174UZ83</accession>
<name>A0A174UZ83_ANAHA</name>
<dbReference type="InterPro" id="IPR005025">
    <property type="entry name" value="FMN_Rdtase-like_dom"/>
</dbReference>
<dbReference type="AlphaFoldDB" id="A0A174UZ83"/>
<evidence type="ECO:0000259" key="3">
    <source>
        <dbReference type="Pfam" id="PF03358"/>
    </source>
</evidence>
<dbReference type="SUPFAM" id="SSF52218">
    <property type="entry name" value="Flavoproteins"/>
    <property type="match status" value="1"/>
</dbReference>
<dbReference type="PANTHER" id="PTHR43278:SF4">
    <property type="entry name" value="NAD(P)H-DEPENDENT FMN-CONTAINING OXIDOREDUCTASE YWQN-RELATED"/>
    <property type="match status" value="1"/>
</dbReference>
<sequence length="129" mass="14566">MEAQPCRTDGSISPRLFTNPTIDKITAADVILFATPVYWWGMSAQLKLIIDKCYCRGLQLKNKKVGTIVVGGSPVDSIQYELIDKQFDCMAKYLSWDMIFQKSYYATASDELAKNKDSIKELENIGKNL</sequence>
<protein>
    <submittedName>
        <fullName evidence="4">Predicted flavoprotein</fullName>
    </submittedName>
</protein>
<dbReference type="Proteomes" id="UP000095564">
    <property type="component" value="Unassembled WGS sequence"/>
</dbReference>
<organism evidence="4 5">
    <name type="scientific">Anaerostipes hadrus</name>
    <dbReference type="NCBI Taxonomy" id="649756"/>
    <lineage>
        <taxon>Bacteria</taxon>
        <taxon>Bacillati</taxon>
        <taxon>Bacillota</taxon>
        <taxon>Clostridia</taxon>
        <taxon>Lachnospirales</taxon>
        <taxon>Lachnospiraceae</taxon>
        <taxon>Anaerostipes</taxon>
    </lineage>
</organism>
<proteinExistence type="predicted"/>
<dbReference type="EMBL" id="CZAU01000066">
    <property type="protein sequence ID" value="CUQ25357.1"/>
    <property type="molecule type" value="Genomic_DNA"/>
</dbReference>
<reference evidence="4 5" key="1">
    <citation type="submission" date="2015-09" db="EMBL/GenBank/DDBJ databases">
        <authorList>
            <consortium name="Pathogen Informatics"/>
        </authorList>
    </citation>
    <scope>NUCLEOTIDE SEQUENCE [LARGE SCALE GENOMIC DNA]</scope>
    <source>
        <strain evidence="4 5">2789STDY5834908</strain>
    </source>
</reference>
<dbReference type="Gene3D" id="3.40.50.360">
    <property type="match status" value="1"/>
</dbReference>
<dbReference type="PANTHER" id="PTHR43278">
    <property type="entry name" value="NAD(P)H-DEPENDENT FMN-CONTAINING OXIDOREDUCTASE YWQN-RELATED"/>
    <property type="match status" value="1"/>
</dbReference>
<keyword evidence="2" id="KW-0288">FMN</keyword>
<evidence type="ECO:0000256" key="2">
    <source>
        <dbReference type="ARBA" id="ARBA00022643"/>
    </source>
</evidence>
<dbReference type="GO" id="GO:0016491">
    <property type="term" value="F:oxidoreductase activity"/>
    <property type="evidence" value="ECO:0007669"/>
    <property type="project" value="InterPro"/>
</dbReference>
<evidence type="ECO:0000313" key="5">
    <source>
        <dbReference type="Proteomes" id="UP000095564"/>
    </source>
</evidence>
<feature type="domain" description="NADPH-dependent FMN reductase-like" evidence="3">
    <location>
        <begin position="19"/>
        <end position="78"/>
    </location>
</feature>
<evidence type="ECO:0000256" key="1">
    <source>
        <dbReference type="ARBA" id="ARBA00022630"/>
    </source>
</evidence>
<dbReference type="InterPro" id="IPR051796">
    <property type="entry name" value="ISF_SsuE-like"/>
</dbReference>
<dbReference type="Pfam" id="PF03358">
    <property type="entry name" value="FMN_red"/>
    <property type="match status" value="1"/>
</dbReference>